<dbReference type="InterPro" id="IPR036922">
    <property type="entry name" value="Rieske_2Fe-2S_sf"/>
</dbReference>
<dbReference type="InterPro" id="IPR016156">
    <property type="entry name" value="FAD/NAD-linked_Rdtase_dimer_sf"/>
</dbReference>
<dbReference type="Proteomes" id="UP000191285">
    <property type="component" value="Unassembled WGS sequence"/>
</dbReference>
<feature type="domain" description="Rieske" evidence="10">
    <location>
        <begin position="117"/>
        <end position="213"/>
    </location>
</feature>
<dbReference type="Gene3D" id="2.102.10.10">
    <property type="entry name" value="Rieske [2Fe-2S] iron-sulphur domain"/>
    <property type="match status" value="1"/>
</dbReference>
<dbReference type="InterPro" id="IPR050446">
    <property type="entry name" value="FAD-oxidoreductase/Apoptosis"/>
</dbReference>
<gene>
    <name evidence="11" type="ORF">PENSTE_c002G03413</name>
</gene>
<keyword evidence="12" id="KW-1185">Reference proteome</keyword>
<dbReference type="OrthoDB" id="6029at2759"/>
<dbReference type="GO" id="GO:0046872">
    <property type="term" value="F:metal ion binding"/>
    <property type="evidence" value="ECO:0007669"/>
    <property type="project" value="UniProtKB-KW"/>
</dbReference>
<comment type="caution">
    <text evidence="11">The sequence shown here is derived from an EMBL/GenBank/DDBJ whole genome shotgun (WGS) entry which is preliminary data.</text>
</comment>
<evidence type="ECO:0000256" key="2">
    <source>
        <dbReference type="ARBA" id="ARBA00006442"/>
    </source>
</evidence>
<evidence type="ECO:0000256" key="4">
    <source>
        <dbReference type="ARBA" id="ARBA00022714"/>
    </source>
</evidence>
<dbReference type="PRINTS" id="PR00411">
    <property type="entry name" value="PNDRDTASEI"/>
</dbReference>
<dbReference type="PROSITE" id="PS51296">
    <property type="entry name" value="RIESKE"/>
    <property type="match status" value="1"/>
</dbReference>
<proteinExistence type="inferred from homology"/>
<dbReference type="SUPFAM" id="SSF55424">
    <property type="entry name" value="FAD/NAD-linked reductases, dimerisation (C-terminal) domain"/>
    <property type="match status" value="1"/>
</dbReference>
<evidence type="ECO:0000256" key="8">
    <source>
        <dbReference type="ARBA" id="ARBA00023004"/>
    </source>
</evidence>
<dbReference type="Pfam" id="PF00355">
    <property type="entry name" value="Rieske"/>
    <property type="match status" value="1"/>
</dbReference>
<keyword evidence="5" id="KW-0479">Metal-binding</keyword>
<dbReference type="InterPro" id="IPR036188">
    <property type="entry name" value="FAD/NAD-bd_sf"/>
</dbReference>
<name>A0A1V6TVC4_9EURO</name>
<evidence type="ECO:0000256" key="9">
    <source>
        <dbReference type="ARBA" id="ARBA00023014"/>
    </source>
</evidence>
<keyword evidence="4" id="KW-0001">2Fe-2S</keyword>
<reference evidence="12" key="1">
    <citation type="journal article" date="2017" name="Nat. Microbiol.">
        <title>Global analysis of biosynthetic gene clusters reveals vast potential of secondary metabolite production in Penicillium species.</title>
        <authorList>
            <person name="Nielsen J.C."/>
            <person name="Grijseels S."/>
            <person name="Prigent S."/>
            <person name="Ji B."/>
            <person name="Dainat J."/>
            <person name="Nielsen K.F."/>
            <person name="Frisvad J.C."/>
            <person name="Workman M."/>
            <person name="Nielsen J."/>
        </authorList>
    </citation>
    <scope>NUCLEOTIDE SEQUENCE [LARGE SCALE GENOMIC DNA]</scope>
    <source>
        <strain evidence="12">IBT 24891</strain>
    </source>
</reference>
<evidence type="ECO:0000313" key="12">
    <source>
        <dbReference type="Proteomes" id="UP000191285"/>
    </source>
</evidence>
<evidence type="ECO:0000256" key="1">
    <source>
        <dbReference type="ARBA" id="ARBA00001974"/>
    </source>
</evidence>
<accession>A0A1V6TVC4</accession>
<organism evidence="11 12">
    <name type="scientific">Penicillium steckii</name>
    <dbReference type="NCBI Taxonomy" id="303698"/>
    <lineage>
        <taxon>Eukaryota</taxon>
        <taxon>Fungi</taxon>
        <taxon>Dikarya</taxon>
        <taxon>Ascomycota</taxon>
        <taxon>Pezizomycotina</taxon>
        <taxon>Eurotiomycetes</taxon>
        <taxon>Eurotiomycetidae</taxon>
        <taxon>Eurotiales</taxon>
        <taxon>Aspergillaceae</taxon>
        <taxon>Penicillium</taxon>
    </lineage>
</organism>
<evidence type="ECO:0000259" key="10">
    <source>
        <dbReference type="PROSITE" id="PS51296"/>
    </source>
</evidence>
<dbReference type="SUPFAM" id="SSF50022">
    <property type="entry name" value="ISP domain"/>
    <property type="match status" value="1"/>
</dbReference>
<dbReference type="AlphaFoldDB" id="A0A1V6TVC4"/>
<dbReference type="PRINTS" id="PR00368">
    <property type="entry name" value="FADPNR"/>
</dbReference>
<dbReference type="PANTHER" id="PTHR43557:SF2">
    <property type="entry name" value="RIESKE DOMAIN-CONTAINING PROTEIN-RELATED"/>
    <property type="match status" value="1"/>
</dbReference>
<comment type="similarity">
    <text evidence="2">Belongs to the FAD-dependent oxidoreductase family.</text>
</comment>
<dbReference type="SUPFAM" id="SSF51905">
    <property type="entry name" value="FAD/NAD(P)-binding domain"/>
    <property type="match status" value="2"/>
</dbReference>
<keyword evidence="7" id="KW-0560">Oxidoreductase</keyword>
<evidence type="ECO:0000256" key="3">
    <source>
        <dbReference type="ARBA" id="ARBA00022630"/>
    </source>
</evidence>
<sequence>MHLRHHPSPISSFSSVNRIYRCGLLKRSLFSFSIPPPRFSSSITHSSSPSPSTINLIVSKSTTSNTRIQSPTKQLPPHPLLIQSSTAIPRISFTPPIAYTAYRRFISTTYKMTYKLKDLPNLKNIPEKLEVDVEGIEDGKVLLINSGRDIHALSPRCTHYGAPLKNGVVDGERITCPWHGACFNIKTGDIEDAPALNALNKYDLIEKEDGVYINATESDIKSSQRNPVRKCTISSEEEVLVIGGGSGTIGLVQSLREQSYPGKITILSKEPSSPTETKSTLPIDRPKLSKALIPDPAKIHLHPESWYKDAGIQIFSEEVTSIEISKRTVHTSSGNKYGFTKLVLATGGTPRNLPLPGFSNLKNIFTLRNVADVQSILSSIPESIPRKEEKKNDDDDDGKKPNIVVIGSSFIGMEVSTALSSKGNVTIIGMESSPMERVMGVKVGRIFQSNLEKMGIKFKLNASVEKAVDDSSTSTGKVSAIHLKDGTIIPADIVVLGVGVRPATDYLRDNKDFVLEGDGSLATNSEFAVIKGEAGTTTVRGDIFAIGDIATFPYTGPGGNSTPTRIEHWNVAQNSGRSVARSIVRSSRAGSGDVKKPGADTFIPIFWSALGGQLRYVGNTVNGFDDVHITGQPDEGKFVAYYFNGDVVVAVATMGTDPVMAKVAALMRNGKMVGKKEILDGVDVLGL</sequence>
<keyword evidence="9" id="KW-0411">Iron-sulfur</keyword>
<dbReference type="PANTHER" id="PTHR43557">
    <property type="entry name" value="APOPTOSIS-INDUCING FACTOR 1"/>
    <property type="match status" value="1"/>
</dbReference>
<dbReference type="Gene3D" id="3.30.390.30">
    <property type="match status" value="1"/>
</dbReference>
<dbReference type="EMBL" id="MLKD01000002">
    <property type="protein sequence ID" value="OQE29934.1"/>
    <property type="molecule type" value="Genomic_DNA"/>
</dbReference>
<evidence type="ECO:0000313" key="11">
    <source>
        <dbReference type="EMBL" id="OQE29934.1"/>
    </source>
</evidence>
<protein>
    <recommendedName>
        <fullName evidence="10">Rieske domain-containing protein</fullName>
    </recommendedName>
</protein>
<keyword evidence="8" id="KW-0408">Iron</keyword>
<dbReference type="GO" id="GO:0005737">
    <property type="term" value="C:cytoplasm"/>
    <property type="evidence" value="ECO:0007669"/>
    <property type="project" value="TreeGrafter"/>
</dbReference>
<dbReference type="InterPro" id="IPR017941">
    <property type="entry name" value="Rieske_2Fe-2S"/>
</dbReference>
<keyword evidence="3" id="KW-0285">Flavoprotein</keyword>
<dbReference type="GO" id="GO:0016651">
    <property type="term" value="F:oxidoreductase activity, acting on NAD(P)H"/>
    <property type="evidence" value="ECO:0007669"/>
    <property type="project" value="TreeGrafter"/>
</dbReference>
<evidence type="ECO:0000256" key="7">
    <source>
        <dbReference type="ARBA" id="ARBA00023002"/>
    </source>
</evidence>
<evidence type="ECO:0000256" key="6">
    <source>
        <dbReference type="ARBA" id="ARBA00022827"/>
    </source>
</evidence>
<comment type="cofactor">
    <cofactor evidence="1">
        <name>FAD</name>
        <dbReference type="ChEBI" id="CHEBI:57692"/>
    </cofactor>
</comment>
<dbReference type="GO" id="GO:0051537">
    <property type="term" value="F:2 iron, 2 sulfur cluster binding"/>
    <property type="evidence" value="ECO:0007669"/>
    <property type="project" value="UniProtKB-KW"/>
</dbReference>
<keyword evidence="6" id="KW-0274">FAD</keyword>
<dbReference type="Pfam" id="PF07992">
    <property type="entry name" value="Pyr_redox_2"/>
    <property type="match status" value="1"/>
</dbReference>
<dbReference type="Gene3D" id="3.50.50.60">
    <property type="entry name" value="FAD/NAD(P)-binding domain"/>
    <property type="match status" value="2"/>
</dbReference>
<dbReference type="STRING" id="303698.A0A1V6TVC4"/>
<dbReference type="InterPro" id="IPR023753">
    <property type="entry name" value="FAD/NAD-binding_dom"/>
</dbReference>
<dbReference type="CDD" id="cd03478">
    <property type="entry name" value="Rieske_AIFL_N"/>
    <property type="match status" value="1"/>
</dbReference>
<evidence type="ECO:0000256" key="5">
    <source>
        <dbReference type="ARBA" id="ARBA00022723"/>
    </source>
</evidence>